<dbReference type="EMBL" id="NHNT01000002">
    <property type="protein sequence ID" value="OUZ40076.1"/>
    <property type="molecule type" value="Genomic_DNA"/>
</dbReference>
<dbReference type="Proteomes" id="UP000196594">
    <property type="component" value="Unassembled WGS sequence"/>
</dbReference>
<keyword evidence="3" id="KW-1185">Reference proteome</keyword>
<gene>
    <name evidence="2" type="ORF">CBM15_06055</name>
</gene>
<accession>A0ABX3ZKH1</accession>
<evidence type="ECO:0000313" key="3">
    <source>
        <dbReference type="Proteomes" id="UP000196594"/>
    </source>
</evidence>
<evidence type="ECO:0000313" key="2">
    <source>
        <dbReference type="EMBL" id="OUZ40076.1"/>
    </source>
</evidence>
<sequence length="326" mass="37837">MGWQQLQQQAEQYHIQLLEAEKLSKKIESLELQIQHAEQNVEQHERDLQNTRQQLNKLEEFSFVNLFRGWSGKKDELIEQNMDSVAVTELKLVEAQLTFKDLQEDRIKLVQQLSTINVSTIREQLKKIEKEKQVWLMANAPAAAKELTGIIEQEILCKQLKIEIDEAIDAGKQAFNKLTDAGSQLQDAKSYSTWDTFLGGGFIATALKHDKLEETNSYLHEAQMALQRFQNELLDIKEMRQNTLEVHTDGFVMFTDYFFDNIFTDWSIHSKITTAIDQILRVQDDVANTLRDLKQKLSMTIEKEQALLIEKESILNADDQSLFFQK</sequence>
<evidence type="ECO:0000256" key="1">
    <source>
        <dbReference type="SAM" id="Coils"/>
    </source>
</evidence>
<reference evidence="2 3" key="1">
    <citation type="journal article" date="2017" name="Int. J. Syst. Evol. Microbiol.">
        <title>Solibacillus kalamii sp. nov., isolated from a high-efficiency particulate arrestance filter system used in the International Space Station.</title>
        <authorList>
            <person name="Checinska Sielaff A."/>
            <person name="Kumar R.M."/>
            <person name="Pal D."/>
            <person name="Mayilraj S."/>
            <person name="Venkateswaran K."/>
        </authorList>
    </citation>
    <scope>NUCLEOTIDE SEQUENCE [LARGE SCALE GENOMIC DNA]</scope>
    <source>
        <strain evidence="2 3">ISSFR-015</strain>
    </source>
</reference>
<name>A0ABX3ZKH1_9BACL</name>
<keyword evidence="1" id="KW-0175">Coiled coil</keyword>
<proteinExistence type="predicted"/>
<organism evidence="2 3">
    <name type="scientific">Solibacillus kalamii</name>
    <dbReference type="NCBI Taxonomy" id="1748298"/>
    <lineage>
        <taxon>Bacteria</taxon>
        <taxon>Bacillati</taxon>
        <taxon>Bacillota</taxon>
        <taxon>Bacilli</taxon>
        <taxon>Bacillales</taxon>
        <taxon>Caryophanaceae</taxon>
        <taxon>Solibacillus</taxon>
    </lineage>
</organism>
<protein>
    <submittedName>
        <fullName evidence="2">Uncharacterized protein</fullName>
    </submittedName>
</protein>
<feature type="coiled-coil region" evidence="1">
    <location>
        <begin position="212"/>
        <end position="239"/>
    </location>
</feature>
<feature type="coiled-coil region" evidence="1">
    <location>
        <begin position="13"/>
        <end position="61"/>
    </location>
</feature>
<dbReference type="RefSeq" id="WP_087616250.1">
    <property type="nucleotide sequence ID" value="NZ_JAFBEY010000001.1"/>
</dbReference>
<comment type="caution">
    <text evidence="2">The sequence shown here is derived from an EMBL/GenBank/DDBJ whole genome shotgun (WGS) entry which is preliminary data.</text>
</comment>